<feature type="signal peptide" evidence="2">
    <location>
        <begin position="1"/>
        <end position="27"/>
    </location>
</feature>
<feature type="region of interest" description="Disordered" evidence="1">
    <location>
        <begin position="32"/>
        <end position="259"/>
    </location>
</feature>
<proteinExistence type="predicted"/>
<dbReference type="EMBL" id="JAWDGP010007723">
    <property type="protein sequence ID" value="KAK3707279.1"/>
    <property type="molecule type" value="Genomic_DNA"/>
</dbReference>
<gene>
    <name evidence="4" type="ORF">RRG08_012231</name>
</gene>
<feature type="domain" description="Galaxin-like repeats" evidence="3">
    <location>
        <begin position="252"/>
        <end position="312"/>
    </location>
</feature>
<sequence>MCRIIHSGSHTAQVLLVLAMVVHVIIAQTNENRSGSPFAPGSKNSDSTPEALRSARSDGRSPGNHGNPGSKDVVPVKSPFTPPPSGAAGPDDNFRPRGAQVRPSRSPDTRSQDTQRSTGKVPREEKTQGGSSDVTSAPKRKAAEVRGTPGPKPVGSPFRPPVQTEWREGQRSNPPAQPLQEPTFPRGSRPSPSPVRKGSNPGKEQRRVTGQESPFAKNHQEKDIHEAAPGVTPWTRYTPRPKVRVQEEPQDARTGRCSGLNYSPRSQICCQGRVKRRQGMKPSCCGRQSFDSAFSKCCGGVVSLRTSQQPECP</sequence>
<feature type="chain" id="PRO_5042205534" description="Galaxin-like repeats domain-containing protein" evidence="2">
    <location>
        <begin position="28"/>
        <end position="313"/>
    </location>
</feature>
<feature type="compositionally biased region" description="Pro residues" evidence="1">
    <location>
        <begin position="150"/>
        <end position="160"/>
    </location>
</feature>
<keyword evidence="5" id="KW-1185">Reference proteome</keyword>
<evidence type="ECO:0000313" key="4">
    <source>
        <dbReference type="EMBL" id="KAK3707279.1"/>
    </source>
</evidence>
<organism evidence="4 5">
    <name type="scientific">Elysia crispata</name>
    <name type="common">lettuce slug</name>
    <dbReference type="NCBI Taxonomy" id="231223"/>
    <lineage>
        <taxon>Eukaryota</taxon>
        <taxon>Metazoa</taxon>
        <taxon>Spiralia</taxon>
        <taxon>Lophotrochozoa</taxon>
        <taxon>Mollusca</taxon>
        <taxon>Gastropoda</taxon>
        <taxon>Heterobranchia</taxon>
        <taxon>Euthyneura</taxon>
        <taxon>Panpulmonata</taxon>
        <taxon>Sacoglossa</taxon>
        <taxon>Placobranchoidea</taxon>
        <taxon>Plakobranchidae</taxon>
        <taxon>Elysia</taxon>
    </lineage>
</organism>
<dbReference type="InterPro" id="IPR056601">
    <property type="entry name" value="Galaxin_dom"/>
</dbReference>
<evidence type="ECO:0000256" key="1">
    <source>
        <dbReference type="SAM" id="MobiDB-lite"/>
    </source>
</evidence>
<feature type="compositionally biased region" description="Basic and acidic residues" evidence="1">
    <location>
        <begin position="244"/>
        <end position="254"/>
    </location>
</feature>
<evidence type="ECO:0000259" key="3">
    <source>
        <dbReference type="Pfam" id="PF24748"/>
    </source>
</evidence>
<evidence type="ECO:0000256" key="2">
    <source>
        <dbReference type="SAM" id="SignalP"/>
    </source>
</evidence>
<keyword evidence="2" id="KW-0732">Signal</keyword>
<accession>A0AAE1CLF6</accession>
<protein>
    <recommendedName>
        <fullName evidence="3">Galaxin-like repeats domain-containing protein</fullName>
    </recommendedName>
</protein>
<evidence type="ECO:0000313" key="5">
    <source>
        <dbReference type="Proteomes" id="UP001283361"/>
    </source>
</evidence>
<comment type="caution">
    <text evidence="4">The sequence shown here is derived from an EMBL/GenBank/DDBJ whole genome shotgun (WGS) entry which is preliminary data.</text>
</comment>
<reference evidence="4" key="1">
    <citation type="journal article" date="2023" name="G3 (Bethesda)">
        <title>A reference genome for the long-term kleptoplast-retaining sea slug Elysia crispata morphotype clarki.</title>
        <authorList>
            <person name="Eastman K.E."/>
            <person name="Pendleton A.L."/>
            <person name="Shaikh M.A."/>
            <person name="Suttiyut T."/>
            <person name="Ogas R."/>
            <person name="Tomko P."/>
            <person name="Gavelis G."/>
            <person name="Widhalm J.R."/>
            <person name="Wisecaver J.H."/>
        </authorList>
    </citation>
    <scope>NUCLEOTIDE SEQUENCE</scope>
    <source>
        <strain evidence="4">ECLA1</strain>
    </source>
</reference>
<dbReference type="Proteomes" id="UP001283361">
    <property type="component" value="Unassembled WGS sequence"/>
</dbReference>
<dbReference type="Pfam" id="PF24748">
    <property type="entry name" value="Galaxin_repeat"/>
    <property type="match status" value="1"/>
</dbReference>
<dbReference type="AlphaFoldDB" id="A0AAE1CLF6"/>
<name>A0AAE1CLF6_9GAST</name>
<feature type="compositionally biased region" description="Low complexity" evidence="1">
    <location>
        <begin position="185"/>
        <end position="199"/>
    </location>
</feature>